<accession>A0ABN2TAP2</accession>
<dbReference type="InterPro" id="IPR058498">
    <property type="entry name" value="DUF8185"/>
</dbReference>
<feature type="domain" description="DUF8185" evidence="2">
    <location>
        <begin position="117"/>
        <end position="219"/>
    </location>
</feature>
<dbReference type="Pfam" id="PF26572">
    <property type="entry name" value="DUF8185"/>
    <property type="match status" value="1"/>
</dbReference>
<dbReference type="Proteomes" id="UP001500755">
    <property type="component" value="Unassembled WGS sequence"/>
</dbReference>
<evidence type="ECO:0000313" key="4">
    <source>
        <dbReference type="Proteomes" id="UP001500755"/>
    </source>
</evidence>
<gene>
    <name evidence="3" type="ORF">GCM10009755_09490</name>
</gene>
<evidence type="ECO:0000259" key="1">
    <source>
        <dbReference type="Pfam" id="PF26035"/>
    </source>
</evidence>
<reference evidence="3 4" key="1">
    <citation type="journal article" date="2019" name="Int. J. Syst. Evol. Microbiol.">
        <title>The Global Catalogue of Microorganisms (GCM) 10K type strain sequencing project: providing services to taxonomists for standard genome sequencing and annotation.</title>
        <authorList>
            <consortium name="The Broad Institute Genomics Platform"/>
            <consortium name="The Broad Institute Genome Sequencing Center for Infectious Disease"/>
            <person name="Wu L."/>
            <person name="Ma J."/>
        </authorList>
    </citation>
    <scope>NUCLEOTIDE SEQUENCE [LARGE SCALE GENOMIC DNA]</scope>
    <source>
        <strain evidence="3 4">JCM 14546</strain>
    </source>
</reference>
<evidence type="ECO:0000313" key="3">
    <source>
        <dbReference type="EMBL" id="GAA2002715.1"/>
    </source>
</evidence>
<proteinExistence type="predicted"/>
<protein>
    <submittedName>
        <fullName evidence="3">Uncharacterized protein</fullName>
    </submittedName>
</protein>
<comment type="caution">
    <text evidence="3">The sequence shown here is derived from an EMBL/GenBank/DDBJ whole genome shotgun (WGS) entry which is preliminary data.</text>
</comment>
<name>A0ABN2TAP2_9MICO</name>
<sequence>MSARVLVLGSDADFHDWHSFTGRAARLDPEAAVRMSVHGDVLVVSSAPLYPHGLGDRTPLAIGMRMIRLPFPEHDGLDVVVPAAALLDRFARGRAEGIREIPVPPQEVRASWAGIAPPRGPWEPAGHLGTADLRRVARDGIEAVAAGTPEGAGSHAVQQLRTRIWSTPLTASVEFPIPAAVAFALEGLGFLGAETEDARVFVCGRWVRVSTAFGHVLSKF</sequence>
<dbReference type="RefSeq" id="WP_344307439.1">
    <property type="nucleotide sequence ID" value="NZ_BAAANO010000008.1"/>
</dbReference>
<dbReference type="InterPro" id="IPR058323">
    <property type="entry name" value="DUF8010"/>
</dbReference>
<feature type="domain" description="DUF8010" evidence="1">
    <location>
        <begin position="1"/>
        <end position="112"/>
    </location>
</feature>
<dbReference type="EMBL" id="BAAANO010000008">
    <property type="protein sequence ID" value="GAA2002715.1"/>
    <property type="molecule type" value="Genomic_DNA"/>
</dbReference>
<evidence type="ECO:0000259" key="2">
    <source>
        <dbReference type="Pfam" id="PF26572"/>
    </source>
</evidence>
<organism evidence="3 4">
    <name type="scientific">Brevibacterium samyangense</name>
    <dbReference type="NCBI Taxonomy" id="366888"/>
    <lineage>
        <taxon>Bacteria</taxon>
        <taxon>Bacillati</taxon>
        <taxon>Actinomycetota</taxon>
        <taxon>Actinomycetes</taxon>
        <taxon>Micrococcales</taxon>
        <taxon>Brevibacteriaceae</taxon>
        <taxon>Brevibacterium</taxon>
    </lineage>
</organism>
<keyword evidence="4" id="KW-1185">Reference proteome</keyword>
<dbReference type="Pfam" id="PF26035">
    <property type="entry name" value="DUF8010"/>
    <property type="match status" value="1"/>
</dbReference>